<dbReference type="SMART" id="SM00516">
    <property type="entry name" value="SEC14"/>
    <property type="match status" value="1"/>
</dbReference>
<accession>A0A6G0YK92</accession>
<dbReference type="InterPro" id="IPR001251">
    <property type="entry name" value="CRAL-TRIO_dom"/>
</dbReference>
<keyword evidence="1" id="KW-0472">Membrane</keyword>
<feature type="domain" description="MSP" evidence="3">
    <location>
        <begin position="292"/>
        <end position="411"/>
    </location>
</feature>
<feature type="transmembrane region" description="Helical" evidence="1">
    <location>
        <begin position="460"/>
        <end position="480"/>
    </location>
</feature>
<name>A0A6G0YK92_APHCR</name>
<protein>
    <submittedName>
        <fullName evidence="4">Motile sperm domain-containing protein 2-like</fullName>
    </submittedName>
</protein>
<sequence length="483" mass="56613">PSTINVSILIYCNTIMDISLESIKELRQSFEDKLNEQNEVFHPMDLAKINNSDSWLKRFLIHTEGNQEEALSMLWNVCEWRKSFGVNEISESNGTVRIDYLEEGIMFPHGVDKDGKLMFIIRCKLHFKASKDSEECKKCAVYWFERMERLTNGDQITIFFDMMGSGLSNLDMEFTNYLINLLKMYYPAFLNYIIIFEMPWVLNAAFKIIKTWLPAKAVKKIKFLSKHNLNEFVSKESIMVSWGGEDNYKFNFEPETKKVEETKKKVHFAETMEVKNCSGDVRDIVCMPKELKLKINPGEVLTFNKDNSNGYNELMASVTFINDFKDPIAFKIKTTCLVKYKVRPSTGTLMPQESIKVTFVLNGMSIKQTDVMRDKFLVLVMPVVDPKGIAEMWKVQWETKEQHILKCKIFNENETVNTWNSYDQNHNNDLEQKVDRLMKVVTTLEMSNRVLSQHMRYVKYSLYIILLMCLFAFGFFWAVFYHK</sequence>
<dbReference type="GO" id="GO:0012505">
    <property type="term" value="C:endomembrane system"/>
    <property type="evidence" value="ECO:0007669"/>
    <property type="project" value="TreeGrafter"/>
</dbReference>
<dbReference type="EMBL" id="VUJU01003609">
    <property type="protein sequence ID" value="KAF0757320.1"/>
    <property type="molecule type" value="Genomic_DNA"/>
</dbReference>
<keyword evidence="1" id="KW-1133">Transmembrane helix</keyword>
<evidence type="ECO:0000259" key="3">
    <source>
        <dbReference type="PROSITE" id="PS50202"/>
    </source>
</evidence>
<dbReference type="AlphaFoldDB" id="A0A6G0YK92"/>
<evidence type="ECO:0000313" key="5">
    <source>
        <dbReference type="Proteomes" id="UP000478052"/>
    </source>
</evidence>
<comment type="caution">
    <text evidence="4">The sequence shown here is derived from an EMBL/GenBank/DDBJ whole genome shotgun (WGS) entry which is preliminary data.</text>
</comment>
<dbReference type="Gene3D" id="3.40.525.10">
    <property type="entry name" value="CRAL-TRIO lipid binding domain"/>
    <property type="match status" value="1"/>
</dbReference>
<dbReference type="InterPro" id="IPR013783">
    <property type="entry name" value="Ig-like_fold"/>
</dbReference>
<dbReference type="PANTHER" id="PTHR46384:SF1">
    <property type="entry name" value="MOTILE SPERM DOMAIN-CONTAINING PROTEIN 2"/>
    <property type="match status" value="1"/>
</dbReference>
<proteinExistence type="predicted"/>
<dbReference type="InterPro" id="IPR008962">
    <property type="entry name" value="PapD-like_sf"/>
</dbReference>
<evidence type="ECO:0000313" key="4">
    <source>
        <dbReference type="EMBL" id="KAF0757320.1"/>
    </source>
</evidence>
<evidence type="ECO:0000256" key="1">
    <source>
        <dbReference type="SAM" id="Phobius"/>
    </source>
</evidence>
<dbReference type="InterPro" id="IPR000535">
    <property type="entry name" value="MSP_dom"/>
</dbReference>
<dbReference type="GO" id="GO:0140284">
    <property type="term" value="C:endoplasmic reticulum-endosome membrane contact site"/>
    <property type="evidence" value="ECO:0007669"/>
    <property type="project" value="TreeGrafter"/>
</dbReference>
<dbReference type="Proteomes" id="UP000478052">
    <property type="component" value="Unassembled WGS sequence"/>
</dbReference>
<gene>
    <name evidence="4" type="ORF">FWK35_00009608</name>
</gene>
<dbReference type="SUPFAM" id="SSF49354">
    <property type="entry name" value="PapD-like"/>
    <property type="match status" value="1"/>
</dbReference>
<dbReference type="Pfam" id="PF00635">
    <property type="entry name" value="Motile_Sperm"/>
    <property type="match status" value="1"/>
</dbReference>
<dbReference type="SUPFAM" id="SSF46938">
    <property type="entry name" value="CRAL/TRIO N-terminal domain"/>
    <property type="match status" value="1"/>
</dbReference>
<dbReference type="PANTHER" id="PTHR46384">
    <property type="entry name" value="MOTILE SPERM DOMAIN-CONTAINING PROTEIN 2"/>
    <property type="match status" value="1"/>
</dbReference>
<dbReference type="InterPro" id="IPR036865">
    <property type="entry name" value="CRAL-TRIO_dom_sf"/>
</dbReference>
<dbReference type="Pfam" id="PF00650">
    <property type="entry name" value="CRAL_TRIO"/>
    <property type="match status" value="1"/>
</dbReference>
<organism evidence="4 5">
    <name type="scientific">Aphis craccivora</name>
    <name type="common">Cowpea aphid</name>
    <dbReference type="NCBI Taxonomy" id="307492"/>
    <lineage>
        <taxon>Eukaryota</taxon>
        <taxon>Metazoa</taxon>
        <taxon>Ecdysozoa</taxon>
        <taxon>Arthropoda</taxon>
        <taxon>Hexapoda</taxon>
        <taxon>Insecta</taxon>
        <taxon>Pterygota</taxon>
        <taxon>Neoptera</taxon>
        <taxon>Paraneoptera</taxon>
        <taxon>Hemiptera</taxon>
        <taxon>Sternorrhyncha</taxon>
        <taxon>Aphidomorpha</taxon>
        <taxon>Aphidoidea</taxon>
        <taxon>Aphididae</taxon>
        <taxon>Aphidini</taxon>
        <taxon>Aphis</taxon>
        <taxon>Aphis</taxon>
    </lineage>
</organism>
<dbReference type="InterPro" id="IPR036273">
    <property type="entry name" value="CRAL/TRIO_N_dom_sf"/>
</dbReference>
<reference evidence="4 5" key="1">
    <citation type="submission" date="2019-08" db="EMBL/GenBank/DDBJ databases">
        <title>Whole genome of Aphis craccivora.</title>
        <authorList>
            <person name="Voronova N.V."/>
            <person name="Shulinski R.S."/>
            <person name="Bandarenka Y.V."/>
            <person name="Zhorov D.G."/>
            <person name="Warner D."/>
        </authorList>
    </citation>
    <scope>NUCLEOTIDE SEQUENCE [LARGE SCALE GENOMIC DNA]</scope>
    <source>
        <strain evidence="4">180601</strain>
        <tissue evidence="4">Whole Body</tissue>
    </source>
</reference>
<dbReference type="SUPFAM" id="SSF52087">
    <property type="entry name" value="CRAL/TRIO domain"/>
    <property type="match status" value="1"/>
</dbReference>
<dbReference type="PROSITE" id="PS50202">
    <property type="entry name" value="MSP"/>
    <property type="match status" value="1"/>
</dbReference>
<feature type="non-terminal residue" evidence="4">
    <location>
        <position position="1"/>
    </location>
</feature>
<feature type="transmembrane region" description="Helical" evidence="1">
    <location>
        <begin position="184"/>
        <end position="206"/>
    </location>
</feature>
<dbReference type="OrthoDB" id="75724at2759"/>
<dbReference type="Gene3D" id="2.60.40.10">
    <property type="entry name" value="Immunoglobulins"/>
    <property type="match status" value="1"/>
</dbReference>
<dbReference type="InterPro" id="IPR053012">
    <property type="entry name" value="ER-organelle_contact"/>
</dbReference>
<dbReference type="CDD" id="cd00170">
    <property type="entry name" value="SEC14"/>
    <property type="match status" value="1"/>
</dbReference>
<keyword evidence="5" id="KW-1185">Reference proteome</keyword>
<evidence type="ECO:0000259" key="2">
    <source>
        <dbReference type="PROSITE" id="PS50191"/>
    </source>
</evidence>
<dbReference type="PROSITE" id="PS50191">
    <property type="entry name" value="CRAL_TRIO"/>
    <property type="match status" value="1"/>
</dbReference>
<feature type="domain" description="CRAL-TRIO" evidence="2">
    <location>
        <begin position="94"/>
        <end position="250"/>
    </location>
</feature>
<keyword evidence="1" id="KW-0812">Transmembrane</keyword>